<proteinExistence type="predicted"/>
<feature type="signal peptide" evidence="2">
    <location>
        <begin position="1"/>
        <end position="25"/>
    </location>
</feature>
<protein>
    <recommendedName>
        <fullName evidence="5">Transmembrane protein</fullName>
    </recommendedName>
</protein>
<name>A0A5Q4ZK77_9BURK</name>
<evidence type="ECO:0000313" key="4">
    <source>
        <dbReference type="Proteomes" id="UP000325811"/>
    </source>
</evidence>
<evidence type="ECO:0000256" key="2">
    <source>
        <dbReference type="SAM" id="SignalP"/>
    </source>
</evidence>
<feature type="compositionally biased region" description="Polar residues" evidence="1">
    <location>
        <begin position="63"/>
        <end position="76"/>
    </location>
</feature>
<dbReference type="AlphaFoldDB" id="A0A5Q4ZK77"/>
<evidence type="ECO:0008006" key="5">
    <source>
        <dbReference type="Google" id="ProtNLM"/>
    </source>
</evidence>
<evidence type="ECO:0000256" key="1">
    <source>
        <dbReference type="SAM" id="MobiDB-lite"/>
    </source>
</evidence>
<accession>A0A5Q4ZK77</accession>
<feature type="region of interest" description="Disordered" evidence="1">
    <location>
        <begin position="62"/>
        <end position="133"/>
    </location>
</feature>
<evidence type="ECO:0000313" key="3">
    <source>
        <dbReference type="EMBL" id="VVD32006.1"/>
    </source>
</evidence>
<keyword evidence="2" id="KW-0732">Signal</keyword>
<keyword evidence="4" id="KW-1185">Reference proteome</keyword>
<feature type="chain" id="PRO_5024859738" description="Transmembrane protein" evidence="2">
    <location>
        <begin position="26"/>
        <end position="133"/>
    </location>
</feature>
<dbReference type="RefSeq" id="WP_007176409.1">
    <property type="nucleotide sequence ID" value="NZ_LR699554.1"/>
</dbReference>
<dbReference type="EMBL" id="LR699554">
    <property type="protein sequence ID" value="VVD32006.1"/>
    <property type="molecule type" value="Genomic_DNA"/>
</dbReference>
<organism evidence="3 4">
    <name type="scientific">Paraburkholderia dioscoreae</name>
    <dbReference type="NCBI Taxonomy" id="2604047"/>
    <lineage>
        <taxon>Bacteria</taxon>
        <taxon>Pseudomonadati</taxon>
        <taxon>Pseudomonadota</taxon>
        <taxon>Betaproteobacteria</taxon>
        <taxon>Burkholderiales</taxon>
        <taxon>Burkholderiaceae</taxon>
        <taxon>Paraburkholderia</taxon>
    </lineage>
</organism>
<dbReference type="KEGG" id="pdio:PDMSB3_0708.1"/>
<sequence length="133" mass="14498">MSAEKAIWFRPAWGYAAAAVCVALAAWGAASPPPTLGIVQVLDQTDRDMQLPLERFAVEAANTAASSSQALRQPQRQLPAPSPGQSPQDRRMSDYVPNWTAGTDNGFARLGTPRRKTGAPGYYRKTDDHKNWT</sequence>
<feature type="compositionally biased region" description="Basic and acidic residues" evidence="1">
    <location>
        <begin position="124"/>
        <end position="133"/>
    </location>
</feature>
<dbReference type="Proteomes" id="UP000325811">
    <property type="component" value="Chromosome II"/>
</dbReference>
<reference evidence="3 4" key="1">
    <citation type="submission" date="2019-08" db="EMBL/GenBank/DDBJ databases">
        <authorList>
            <person name="Herpell B J."/>
        </authorList>
    </citation>
    <scope>NUCLEOTIDE SEQUENCE [LARGE SCALE GENOMIC DNA]</scope>
    <source>
        <strain evidence="4">Msb3</strain>
    </source>
</reference>
<gene>
    <name evidence="3" type="ORF">PDMSB3_0708</name>
</gene>